<dbReference type="InterPro" id="IPR036961">
    <property type="entry name" value="Kinesin_motor_dom_sf"/>
</dbReference>
<dbReference type="AlphaFoldDB" id="A0AAD6K9V0"/>
<evidence type="ECO:0000256" key="1">
    <source>
        <dbReference type="ARBA" id="ARBA00010899"/>
    </source>
</evidence>
<feature type="coiled-coil region" evidence="4">
    <location>
        <begin position="342"/>
        <end position="433"/>
    </location>
</feature>
<evidence type="ECO:0000313" key="8">
    <source>
        <dbReference type="EMBL" id="KAJ6418519.1"/>
    </source>
</evidence>
<reference evidence="8 9" key="1">
    <citation type="journal article" date="2023" name="Int. J. Mol. Sci.">
        <title>De Novo Assembly and Annotation of 11 Diverse Shrub Willow (Salix) Genomes Reveals Novel Gene Organization in Sex-Linked Regions.</title>
        <authorList>
            <person name="Hyden B."/>
            <person name="Feng K."/>
            <person name="Yates T.B."/>
            <person name="Jawdy S."/>
            <person name="Cereghino C."/>
            <person name="Smart L.B."/>
            <person name="Muchero W."/>
        </authorList>
    </citation>
    <scope>NUCLEOTIDE SEQUENCE [LARGE SCALE GENOMIC DNA]</scope>
    <source>
        <tissue evidence="8">Shoot tip</tissue>
    </source>
</reference>
<dbReference type="GO" id="GO:0008017">
    <property type="term" value="F:microtubule binding"/>
    <property type="evidence" value="ECO:0007669"/>
    <property type="project" value="InterPro"/>
</dbReference>
<evidence type="ECO:0000256" key="2">
    <source>
        <dbReference type="ARBA" id="ARBA00023175"/>
    </source>
</evidence>
<comment type="caution">
    <text evidence="8">The sequence shown here is derived from an EMBL/GenBank/DDBJ whole genome shotgun (WGS) entry which is preliminary data.</text>
</comment>
<dbReference type="PROSITE" id="PS50021">
    <property type="entry name" value="CH"/>
    <property type="match status" value="1"/>
</dbReference>
<evidence type="ECO:0000256" key="5">
    <source>
        <dbReference type="SAM" id="MobiDB-lite"/>
    </source>
</evidence>
<dbReference type="Gene3D" id="3.40.850.10">
    <property type="entry name" value="Kinesin motor domain"/>
    <property type="match status" value="2"/>
</dbReference>
<dbReference type="GO" id="GO:0005524">
    <property type="term" value="F:ATP binding"/>
    <property type="evidence" value="ECO:0007669"/>
    <property type="project" value="UniProtKB-UniRule"/>
</dbReference>
<feature type="domain" description="Calponin-homology (CH)" evidence="6">
    <location>
        <begin position="39"/>
        <end position="140"/>
    </location>
</feature>
<feature type="region of interest" description="Disordered" evidence="5">
    <location>
        <begin position="869"/>
        <end position="967"/>
    </location>
</feature>
<dbReference type="InterPro" id="IPR027640">
    <property type="entry name" value="Kinesin-like_fam"/>
</dbReference>
<keyword evidence="3" id="KW-0067">ATP-binding</keyword>
<evidence type="ECO:0000313" key="9">
    <source>
        <dbReference type="Proteomes" id="UP001162972"/>
    </source>
</evidence>
<dbReference type="GO" id="GO:0015630">
    <property type="term" value="C:microtubule cytoskeleton"/>
    <property type="evidence" value="ECO:0007669"/>
    <property type="project" value="TreeGrafter"/>
</dbReference>
<comment type="similarity">
    <text evidence="1">Belongs to the TRAFAC class myosin-kinesin ATPase superfamily. Kinesin family. KIN-14 subfamily.</text>
</comment>
<organism evidence="8 9">
    <name type="scientific">Salix udensis</name>
    <dbReference type="NCBI Taxonomy" id="889485"/>
    <lineage>
        <taxon>Eukaryota</taxon>
        <taxon>Viridiplantae</taxon>
        <taxon>Streptophyta</taxon>
        <taxon>Embryophyta</taxon>
        <taxon>Tracheophyta</taxon>
        <taxon>Spermatophyta</taxon>
        <taxon>Magnoliopsida</taxon>
        <taxon>eudicotyledons</taxon>
        <taxon>Gunneridae</taxon>
        <taxon>Pentapetalae</taxon>
        <taxon>rosids</taxon>
        <taxon>fabids</taxon>
        <taxon>Malpighiales</taxon>
        <taxon>Salicaceae</taxon>
        <taxon>Saliceae</taxon>
        <taxon>Salix</taxon>
    </lineage>
</organism>
<feature type="domain" description="Kinesin motor" evidence="7">
    <location>
        <begin position="521"/>
        <end position="770"/>
    </location>
</feature>
<feature type="compositionally biased region" description="Basic and acidic residues" evidence="5">
    <location>
        <begin position="874"/>
        <end position="883"/>
    </location>
</feature>
<evidence type="ECO:0000259" key="6">
    <source>
        <dbReference type="PROSITE" id="PS50021"/>
    </source>
</evidence>
<dbReference type="InterPro" id="IPR001752">
    <property type="entry name" value="Kinesin_motor_dom"/>
</dbReference>
<dbReference type="Pfam" id="PF00225">
    <property type="entry name" value="Kinesin"/>
    <property type="match status" value="1"/>
</dbReference>
<feature type="compositionally biased region" description="Polar residues" evidence="5">
    <location>
        <begin position="174"/>
        <end position="187"/>
    </location>
</feature>
<feature type="compositionally biased region" description="Polar residues" evidence="5">
    <location>
        <begin position="919"/>
        <end position="961"/>
    </location>
</feature>
<dbReference type="SMART" id="SM00129">
    <property type="entry name" value="KISc"/>
    <property type="match status" value="1"/>
</dbReference>
<dbReference type="InterPro" id="IPR036872">
    <property type="entry name" value="CH_dom_sf"/>
</dbReference>
<dbReference type="PANTHER" id="PTHR47972:SF14">
    <property type="entry name" value="KINESIN-LIKE PROTEIN KIN-14J"/>
    <property type="match status" value="1"/>
</dbReference>
<dbReference type="PRINTS" id="PR00380">
    <property type="entry name" value="KINESINHEAVY"/>
</dbReference>
<keyword evidence="4" id="KW-0175">Coiled coil</keyword>
<sequence length="967" mass="108093">MNSASDHLIEQYRRVKSSRISGGSEVFDPTATYNKDIEANQRAILVEWMSGIVPDINFPAKASSEQLRACLIDGTVLLHILTRLRPGLTYKEGSSRSENVKKFLECMDELGILKFELSDLETGSMKNVMDCLSTLRAQFVYLGGNPSPTSGITRMGSPRGDASNLSPTSGITRFSSPRGDASSSGHFSPTFGEEKRRFSPEYKSQQALEPSVASMHHVGHKFHEVFQLKQGRFSDLSAAKISEMMKSNSLDNAPTQSLLCVVNGILDESIERKSYEMPHRVACLLRKVVQEIERRISTQAEHLRTQNNLFKAREEKYQSRIRVLEALASGTGEERGAVMDQLQHLKIEKSKIEEERKFEEERVAKLIIEREQKDLHLSTLKRELELEKETHELRHLRRETEAKDAQAGLEERLKELELHLEDSKNQVKVLQAHSQSKSKTIDKKEDTFKGFVEFQFGALQGMRISSKSIKQEILQVQKSYTEEFNALELKLKALIDATGDYHLVVAENRRMFNELQELKGNIRVYCRIRPFLPGQVAKQTAVEYIGENGELAVVNPSKQVKDRRRNFKFNKVFGPDSTQEEVYSDTQPLIRSVLDGYSVCIFAYGQTGSGKTYTMTGPNGASEEDWGVNYRALNDLFQISQSRRGSFQLRDSGSDVQTNGLAVPDASMHPVTSTSDVVELMDIGLKNRAVGATSMNERSSRSHSVVSIHVRGKDLPSGAALHGNLHLVDLAGSERVDRSEATGDRLREAQHINKSLSALGDVIFALAQKEFSRGQAKTLMFVQLNPDATSYSETTSTLKFAERVSGVELGAARSSKDGRDVRELMNQMASLKDTIAKKDDEIERLEVLKDVKTEYPGWIRKSMGNETVSYQESNSEHSDRHSEAGSQQSKLSEGETVGEDTDGETDQGTKLSNKLRKSSMASNVRLLQNQAQATSKTATVSRDNPKGSTSIKKTGNSNLIKSSKRWQ</sequence>
<feature type="coiled-coil region" evidence="4">
    <location>
        <begin position="821"/>
        <end position="848"/>
    </location>
</feature>
<evidence type="ECO:0000259" key="7">
    <source>
        <dbReference type="PROSITE" id="PS50067"/>
    </source>
</evidence>
<feature type="compositionally biased region" description="Acidic residues" evidence="5">
    <location>
        <begin position="896"/>
        <end position="905"/>
    </location>
</feature>
<dbReference type="Proteomes" id="UP001162972">
    <property type="component" value="Chromosome 12"/>
</dbReference>
<dbReference type="InterPro" id="IPR031852">
    <property type="entry name" value="Vik1/Cik1_MT-bd"/>
</dbReference>
<dbReference type="SUPFAM" id="SSF52540">
    <property type="entry name" value="P-loop containing nucleoside triphosphate hydrolases"/>
    <property type="match status" value="1"/>
</dbReference>
<accession>A0AAD6K9V0</accession>
<evidence type="ECO:0000256" key="4">
    <source>
        <dbReference type="SAM" id="Coils"/>
    </source>
</evidence>
<feature type="binding site" evidence="3">
    <location>
        <begin position="605"/>
        <end position="612"/>
    </location>
    <ligand>
        <name>ATP</name>
        <dbReference type="ChEBI" id="CHEBI:30616"/>
    </ligand>
</feature>
<dbReference type="PANTHER" id="PTHR47972">
    <property type="entry name" value="KINESIN-LIKE PROTEIN KLP-3"/>
    <property type="match status" value="1"/>
</dbReference>
<name>A0AAD6K9V0_9ROSI</name>
<dbReference type="EMBL" id="JAPFFJ010000010">
    <property type="protein sequence ID" value="KAJ6418519.1"/>
    <property type="molecule type" value="Genomic_DNA"/>
</dbReference>
<dbReference type="GO" id="GO:0007018">
    <property type="term" value="P:microtubule-based movement"/>
    <property type="evidence" value="ECO:0007669"/>
    <property type="project" value="InterPro"/>
</dbReference>
<dbReference type="Gene3D" id="1.10.418.10">
    <property type="entry name" value="Calponin-like domain"/>
    <property type="match status" value="1"/>
</dbReference>
<keyword evidence="3" id="KW-0547">Nucleotide-binding</keyword>
<dbReference type="InterPro" id="IPR001715">
    <property type="entry name" value="CH_dom"/>
</dbReference>
<dbReference type="PROSITE" id="PS50067">
    <property type="entry name" value="KINESIN_MOTOR_2"/>
    <property type="match status" value="1"/>
</dbReference>
<dbReference type="GO" id="GO:0003777">
    <property type="term" value="F:microtubule motor activity"/>
    <property type="evidence" value="ECO:0007669"/>
    <property type="project" value="InterPro"/>
</dbReference>
<evidence type="ECO:0000256" key="3">
    <source>
        <dbReference type="PROSITE-ProRule" id="PRU00283"/>
    </source>
</evidence>
<protein>
    <submittedName>
        <fullName evidence="8">Uncharacterized protein</fullName>
    </submittedName>
</protein>
<proteinExistence type="inferred from homology"/>
<dbReference type="Pfam" id="PF16796">
    <property type="entry name" value="Microtub_bd"/>
    <property type="match status" value="1"/>
</dbReference>
<dbReference type="Pfam" id="PF00307">
    <property type="entry name" value="CH"/>
    <property type="match status" value="1"/>
</dbReference>
<dbReference type="SUPFAM" id="SSF47576">
    <property type="entry name" value="Calponin-homology domain, CH-domain"/>
    <property type="match status" value="1"/>
</dbReference>
<gene>
    <name evidence="8" type="ORF">OIU84_001807</name>
</gene>
<dbReference type="InterPro" id="IPR027417">
    <property type="entry name" value="P-loop_NTPase"/>
</dbReference>
<keyword evidence="2 3" id="KW-0505">Motor protein</keyword>
<keyword evidence="9" id="KW-1185">Reference proteome</keyword>
<feature type="region of interest" description="Disordered" evidence="5">
    <location>
        <begin position="174"/>
        <end position="199"/>
    </location>
</feature>